<feature type="transmembrane region" description="Helical" evidence="1">
    <location>
        <begin position="168"/>
        <end position="193"/>
    </location>
</feature>
<dbReference type="AlphaFoldDB" id="A0A4U5MCD9"/>
<organism evidence="2 3">
    <name type="scientific">Steinernema carpocapsae</name>
    <name type="common">Entomopathogenic nematode</name>
    <dbReference type="NCBI Taxonomy" id="34508"/>
    <lineage>
        <taxon>Eukaryota</taxon>
        <taxon>Metazoa</taxon>
        <taxon>Ecdysozoa</taxon>
        <taxon>Nematoda</taxon>
        <taxon>Chromadorea</taxon>
        <taxon>Rhabditida</taxon>
        <taxon>Tylenchina</taxon>
        <taxon>Panagrolaimomorpha</taxon>
        <taxon>Strongyloidoidea</taxon>
        <taxon>Steinernematidae</taxon>
        <taxon>Steinernema</taxon>
    </lineage>
</organism>
<dbReference type="EMBL" id="AZBU02000008">
    <property type="protein sequence ID" value="TKR66778.1"/>
    <property type="molecule type" value="Genomic_DNA"/>
</dbReference>
<sequence>MAVDTVFVVGISYAINTAVGFVVIGFLLGVILCTKLRSNQTFRIIATLCVVDLIQLWCFAVGSYVVIMGEANMKDRPYIERFAGALIQGTWMCMAYLELALACNRLSVIANLSWFKTMEQLCLIITAVVGFYFTACLLFFKTHSHMDFRILTWKCLPDTPLQSFNFKLGLGCSVIAMALNVIVYLAIGIYIATHKLVTRWKEIRFLIAIVGGFIYTLCLACFYHYWWNLFNESRIVWVIQHHAWIFLFTFVSLLHLYFNRCVPT</sequence>
<reference evidence="2 3" key="1">
    <citation type="journal article" date="2015" name="Genome Biol.">
        <title>Comparative genomics of Steinernema reveals deeply conserved gene regulatory networks.</title>
        <authorList>
            <person name="Dillman A.R."/>
            <person name="Macchietto M."/>
            <person name="Porter C.F."/>
            <person name="Rogers A."/>
            <person name="Williams B."/>
            <person name="Antoshechkin I."/>
            <person name="Lee M.M."/>
            <person name="Goodwin Z."/>
            <person name="Lu X."/>
            <person name="Lewis E.E."/>
            <person name="Goodrich-Blair H."/>
            <person name="Stock S.P."/>
            <person name="Adams B.J."/>
            <person name="Sternberg P.W."/>
            <person name="Mortazavi A."/>
        </authorList>
    </citation>
    <scope>NUCLEOTIDE SEQUENCE [LARGE SCALE GENOMIC DNA]</scope>
    <source>
        <strain evidence="2 3">ALL</strain>
    </source>
</reference>
<dbReference type="OrthoDB" id="10412949at2759"/>
<feature type="transmembrane region" description="Helical" evidence="1">
    <location>
        <begin position="121"/>
        <end position="140"/>
    </location>
</feature>
<protein>
    <recommendedName>
        <fullName evidence="4">G-protein coupled receptors family 1 profile domain-containing protein</fullName>
    </recommendedName>
</protein>
<evidence type="ECO:0008006" key="4">
    <source>
        <dbReference type="Google" id="ProtNLM"/>
    </source>
</evidence>
<keyword evidence="1" id="KW-0812">Transmembrane</keyword>
<feature type="transmembrane region" description="Helical" evidence="1">
    <location>
        <begin position="6"/>
        <end position="32"/>
    </location>
</feature>
<dbReference type="Pfam" id="PF10321">
    <property type="entry name" value="7TM_GPCR_Srt"/>
    <property type="match status" value="1"/>
</dbReference>
<comment type="caution">
    <text evidence="2">The sequence shown here is derived from an EMBL/GenBank/DDBJ whole genome shotgun (WGS) entry which is preliminary data.</text>
</comment>
<feature type="transmembrane region" description="Helical" evidence="1">
    <location>
        <begin position="205"/>
        <end position="226"/>
    </location>
</feature>
<keyword evidence="3" id="KW-1185">Reference proteome</keyword>
<gene>
    <name evidence="2" type="ORF">L596_023018</name>
</gene>
<evidence type="ECO:0000256" key="1">
    <source>
        <dbReference type="SAM" id="Phobius"/>
    </source>
</evidence>
<dbReference type="Proteomes" id="UP000298663">
    <property type="component" value="Unassembled WGS sequence"/>
</dbReference>
<proteinExistence type="predicted"/>
<name>A0A4U5MCD9_STECR</name>
<keyword evidence="1" id="KW-0472">Membrane</keyword>
<keyword evidence="1" id="KW-1133">Transmembrane helix</keyword>
<reference evidence="2 3" key="2">
    <citation type="journal article" date="2019" name="G3 (Bethesda)">
        <title>Hybrid Assembly of the Genome of the Entomopathogenic Nematode Steinernema carpocapsae Identifies the X-Chromosome.</title>
        <authorList>
            <person name="Serra L."/>
            <person name="Macchietto M."/>
            <person name="Macias-Munoz A."/>
            <person name="McGill C.J."/>
            <person name="Rodriguez I.M."/>
            <person name="Rodriguez B."/>
            <person name="Murad R."/>
            <person name="Mortazavi A."/>
        </authorList>
    </citation>
    <scope>NUCLEOTIDE SEQUENCE [LARGE SCALE GENOMIC DNA]</scope>
    <source>
        <strain evidence="2 3">ALL</strain>
    </source>
</reference>
<dbReference type="Gene3D" id="1.20.1070.10">
    <property type="entry name" value="Rhodopsin 7-helix transmembrane proteins"/>
    <property type="match status" value="1"/>
</dbReference>
<evidence type="ECO:0000313" key="2">
    <source>
        <dbReference type="EMBL" id="TKR66778.1"/>
    </source>
</evidence>
<feature type="transmembrane region" description="Helical" evidence="1">
    <location>
        <begin position="44"/>
        <end position="67"/>
    </location>
</feature>
<feature type="transmembrane region" description="Helical" evidence="1">
    <location>
        <begin position="238"/>
        <end position="258"/>
    </location>
</feature>
<feature type="transmembrane region" description="Helical" evidence="1">
    <location>
        <begin position="82"/>
        <end position="101"/>
    </location>
</feature>
<evidence type="ECO:0000313" key="3">
    <source>
        <dbReference type="Proteomes" id="UP000298663"/>
    </source>
</evidence>
<accession>A0A4U5MCD9</accession>
<dbReference type="InterPro" id="IPR019425">
    <property type="entry name" value="7TM_GPCR_serpentine_rcpt_Srt"/>
</dbReference>